<dbReference type="GO" id="GO:0006364">
    <property type="term" value="P:rRNA processing"/>
    <property type="evidence" value="ECO:0007669"/>
    <property type="project" value="UniProtKB-KW"/>
</dbReference>
<comment type="subcellular location">
    <subcellularLocation>
        <location evidence="1">Nucleus</location>
        <location evidence="1">Nucleolus</location>
    </subcellularLocation>
</comment>
<keyword evidence="5" id="KW-0802">TPR repeat</keyword>
<gene>
    <name evidence="8" type="ORF">PYX00_004749</name>
</gene>
<dbReference type="InterPro" id="IPR003107">
    <property type="entry name" value="HAT"/>
</dbReference>
<feature type="compositionally biased region" description="Basic residues" evidence="6">
    <location>
        <begin position="36"/>
        <end position="57"/>
    </location>
</feature>
<dbReference type="InterPro" id="IPR011990">
    <property type="entry name" value="TPR-like_helical_dom_sf"/>
</dbReference>
<proteinExistence type="predicted"/>
<dbReference type="Pfam" id="PF00575">
    <property type="entry name" value="S1"/>
    <property type="match status" value="1"/>
</dbReference>
<dbReference type="SUPFAM" id="SSF50249">
    <property type="entry name" value="Nucleic acid-binding proteins"/>
    <property type="match status" value="3"/>
</dbReference>
<feature type="domain" description="S1 motif" evidence="7">
    <location>
        <begin position="86"/>
        <end position="165"/>
    </location>
</feature>
<dbReference type="InterPro" id="IPR019734">
    <property type="entry name" value="TPR_rpt"/>
</dbReference>
<evidence type="ECO:0000256" key="1">
    <source>
        <dbReference type="ARBA" id="ARBA00004604"/>
    </source>
</evidence>
<evidence type="ECO:0000256" key="4">
    <source>
        <dbReference type="ARBA" id="ARBA00023242"/>
    </source>
</evidence>
<name>A0AAW2I733_9NEOP</name>
<dbReference type="Gene3D" id="2.40.50.140">
    <property type="entry name" value="Nucleic acid-binding proteins"/>
    <property type="match status" value="3"/>
</dbReference>
<sequence length="1439" mass="162419">MTATAEKVFPRGGRNPALSSKPAKRPGFSLFNKTNSKVKKKLKKKKVRDVKKDKKRVLKDEPSKPKLNGLIVKSVTELGPATIQDGMLVLGIVSQVSEKIVSVSLPGGLRGIVNIGNVSEFYKQLLKGSSEVASLKSILEIGNVVAARVISVSEGDRRKFYLTLDPKLINSKLNELETGMVLCGTVKSKEEHGYDIDLGVPSVTGFLNFKKVSDSLIIGQLIRCAVIKHEASIVELSLLSNDIKKACLPQDTSCPIHSFIPGMQFQLTVTKVLKNGVEVTYKNDHSQKGYIHEFHLPTLFPKLEKIEIGAQYTGTLLYVQPLVNIPYFKVMSHKPQNWIYPYGDVVKGKVVKSAKGGIMFRIGTKLLPMRCFVPTSLLTEAYKAVEQEVDLDSVYPAGKVVDMIRLGNIDYMMRCYCGDTRKENVMEKYFAITDVKCGDIIKCTISEIGDKTAKVRFGNLTGIVPLNHLTDIPLANPGSKFKVGQKVKARVTYVDMLSRVALMTMKPTLLDKSTNVLMNYNKVKLRGTYTGCISIVRANSMVVQFFNKITGVVRKEWTPYPKEDLHRHYCAGHLVKCTVLGTTQTELKLSLLSSDDIFNFNVGKKYEVEVDEVMKDSIAVNYKTNDRAIPGTIPKFFICEYPGMGKALLPTYKPQQKLTVYHVMRPGMDLPLFSTSDFFSRIYDSMGGERAVLKIGKVYPFVFKRVLPKTGRVELLSIMPLRKYKFAVSGLTKQDVMSTKFEKYQIMFGKILSVTGVNVEVSLDVSDVWDKDISISLNLLDVYIDAMKKVINHQRDNKEKYLKNIKLGSRVTSVVENKKGQVVFEVDNASPKGMKEDAGETITGTVVWINGQTRKIVINTEASEVAEDQDEEFELVDSIYRAKILYVGEEVVVVVLKGRGNGRLAFLPRKRHINDFVNPDCPYTVGCMTKVYVEKGKLNNLVGIDRQIKLSEEKRIWKAQEKSLREALKRKMIEDNSARKRKKLDELEIVHENLSGTTQVKKEEDSDGEIQCEYVGVGVNGHVLPGKIKQEVEDSDECLDVSMTSTLLDTMDVDIKSENESGDEADKDIYTKERILLSSSSESDSDGEEGEKVENATDKLNIGFNWDVLKNRELLSAKPRDEEESSSDDEEEGKNTKKKRVRLTKSEREEKARAEEERLRQIEDRLMRADVEPETADDFDRALLAKPNSSALWVKYMAFHLQATEIEKARAVARRALKTISFGEEQEKLNVWVALLNLENLYGNEESLNKTLSEALMCNEPYHIHLHMLNMHGQSNKFQDMERVGNMLMKKFKNVESMWHDVGLGYYKVGKVESARQVLQRALPLLEKKKHVELISKFAQMENKYGSSERAQTLYETILTSFPKRVDVWSCYVDMLVKSNLTDLARQVLERATSQSLPPKKMKTLFKKFLAFEEKHGTPENVEKVRQAAVDYVDKIGSN</sequence>
<accession>A0AAW2I733</accession>
<evidence type="ECO:0000259" key="7">
    <source>
        <dbReference type="PROSITE" id="PS50126"/>
    </source>
</evidence>
<evidence type="ECO:0000256" key="5">
    <source>
        <dbReference type="PROSITE-ProRule" id="PRU00339"/>
    </source>
</evidence>
<feature type="domain" description="S1 motif" evidence="7">
    <location>
        <begin position="438"/>
        <end position="506"/>
    </location>
</feature>
<feature type="domain" description="S1 motif" evidence="7">
    <location>
        <begin position="179"/>
        <end position="239"/>
    </location>
</feature>
<dbReference type="Pfam" id="PF23231">
    <property type="entry name" value="HAT_Syf1_CNRKL1_C"/>
    <property type="match status" value="1"/>
</dbReference>
<dbReference type="PANTHER" id="PTHR23270">
    <property type="entry name" value="PROGRAMMED CELL DEATH PROTEIN 11 PRE-RRNA PROCESSING PROTEIN RRP5"/>
    <property type="match status" value="1"/>
</dbReference>
<comment type="caution">
    <text evidence="8">The sequence shown here is derived from an EMBL/GenBank/DDBJ whole genome shotgun (WGS) entry which is preliminary data.</text>
</comment>
<keyword evidence="4" id="KW-0539">Nucleus</keyword>
<dbReference type="InterPro" id="IPR012340">
    <property type="entry name" value="NA-bd_OB-fold"/>
</dbReference>
<dbReference type="SMART" id="SM00386">
    <property type="entry name" value="HAT"/>
    <property type="match status" value="5"/>
</dbReference>
<evidence type="ECO:0000256" key="6">
    <source>
        <dbReference type="SAM" id="MobiDB-lite"/>
    </source>
</evidence>
<dbReference type="InterPro" id="IPR055430">
    <property type="entry name" value="HAT_Syf1_CNRKL1_C"/>
</dbReference>
<dbReference type="PROSITE" id="PS50126">
    <property type="entry name" value="S1"/>
    <property type="match status" value="4"/>
</dbReference>
<organism evidence="8">
    <name type="scientific">Menopon gallinae</name>
    <name type="common">poultry shaft louse</name>
    <dbReference type="NCBI Taxonomy" id="328185"/>
    <lineage>
        <taxon>Eukaryota</taxon>
        <taxon>Metazoa</taxon>
        <taxon>Ecdysozoa</taxon>
        <taxon>Arthropoda</taxon>
        <taxon>Hexapoda</taxon>
        <taxon>Insecta</taxon>
        <taxon>Pterygota</taxon>
        <taxon>Neoptera</taxon>
        <taxon>Paraneoptera</taxon>
        <taxon>Psocodea</taxon>
        <taxon>Troctomorpha</taxon>
        <taxon>Phthiraptera</taxon>
        <taxon>Amblycera</taxon>
        <taxon>Menoponidae</taxon>
        <taxon>Menopon</taxon>
    </lineage>
</organism>
<dbReference type="EMBL" id="JARGDH010000002">
    <property type="protein sequence ID" value="KAL0277492.1"/>
    <property type="molecule type" value="Genomic_DNA"/>
</dbReference>
<evidence type="ECO:0000313" key="8">
    <source>
        <dbReference type="EMBL" id="KAL0277492.1"/>
    </source>
</evidence>
<feature type="repeat" description="TPR" evidence="5">
    <location>
        <begin position="1296"/>
        <end position="1329"/>
    </location>
</feature>
<feature type="region of interest" description="Disordered" evidence="6">
    <location>
        <begin position="1"/>
        <end position="62"/>
    </location>
</feature>
<dbReference type="SMART" id="SM00316">
    <property type="entry name" value="S1"/>
    <property type="match status" value="4"/>
</dbReference>
<protein>
    <recommendedName>
        <fullName evidence="7">S1 motif domain-containing protein</fullName>
    </recommendedName>
</protein>
<feature type="domain" description="S1 motif" evidence="7">
    <location>
        <begin position="343"/>
        <end position="402"/>
    </location>
</feature>
<keyword evidence="2" id="KW-0698">rRNA processing</keyword>
<dbReference type="SUPFAM" id="SSF48452">
    <property type="entry name" value="TPR-like"/>
    <property type="match status" value="2"/>
</dbReference>
<dbReference type="PANTHER" id="PTHR23270:SF10">
    <property type="entry name" value="PROTEIN RRP5 HOMOLOG"/>
    <property type="match status" value="1"/>
</dbReference>
<dbReference type="PROSITE" id="PS50005">
    <property type="entry name" value="TPR"/>
    <property type="match status" value="1"/>
</dbReference>
<feature type="compositionally biased region" description="Acidic residues" evidence="6">
    <location>
        <begin position="1122"/>
        <end position="1132"/>
    </location>
</feature>
<feature type="region of interest" description="Disordered" evidence="6">
    <location>
        <begin position="1117"/>
        <end position="1157"/>
    </location>
</feature>
<keyword evidence="3" id="KW-0677">Repeat</keyword>
<dbReference type="GO" id="GO:0032040">
    <property type="term" value="C:small-subunit processome"/>
    <property type="evidence" value="ECO:0007669"/>
    <property type="project" value="TreeGrafter"/>
</dbReference>
<evidence type="ECO:0000256" key="2">
    <source>
        <dbReference type="ARBA" id="ARBA00022552"/>
    </source>
</evidence>
<dbReference type="InterPro" id="IPR045209">
    <property type="entry name" value="Rrp5"/>
</dbReference>
<feature type="region of interest" description="Disordered" evidence="6">
    <location>
        <begin position="1076"/>
        <end position="1096"/>
    </location>
</feature>
<feature type="compositionally biased region" description="Basic and acidic residues" evidence="6">
    <location>
        <begin position="1144"/>
        <end position="1157"/>
    </location>
</feature>
<evidence type="ECO:0000256" key="3">
    <source>
        <dbReference type="ARBA" id="ARBA00022737"/>
    </source>
</evidence>
<dbReference type="Gene3D" id="1.25.40.10">
    <property type="entry name" value="Tetratricopeptide repeat domain"/>
    <property type="match status" value="1"/>
</dbReference>
<dbReference type="InterPro" id="IPR003029">
    <property type="entry name" value="S1_domain"/>
</dbReference>
<reference evidence="8" key="1">
    <citation type="journal article" date="2024" name="Gigascience">
        <title>Chromosome-level genome of the poultry shaft louse Menopon gallinae provides insight into the host-switching and adaptive evolution of parasitic lice.</title>
        <authorList>
            <person name="Xu Y."/>
            <person name="Ma L."/>
            <person name="Liu S."/>
            <person name="Liang Y."/>
            <person name="Liu Q."/>
            <person name="He Z."/>
            <person name="Tian L."/>
            <person name="Duan Y."/>
            <person name="Cai W."/>
            <person name="Li H."/>
            <person name="Song F."/>
        </authorList>
    </citation>
    <scope>NUCLEOTIDE SEQUENCE</scope>
    <source>
        <strain evidence="8">Cailab_2023a</strain>
    </source>
</reference>
<dbReference type="GO" id="GO:0003723">
    <property type="term" value="F:RNA binding"/>
    <property type="evidence" value="ECO:0007669"/>
    <property type="project" value="TreeGrafter"/>
</dbReference>
<dbReference type="FunFam" id="2.40.50.140:FF:000103">
    <property type="entry name" value="protein RRP5 homolog"/>
    <property type="match status" value="1"/>
</dbReference>